<keyword evidence="2" id="KW-0540">Nuclease</keyword>
<keyword evidence="9" id="KW-0238">DNA-binding</keyword>
<gene>
    <name evidence="19" type="ORF">F2Y86_04170</name>
</gene>
<feature type="domain" description="UvrD-like helicase C-terminal" evidence="18">
    <location>
        <begin position="294"/>
        <end position="566"/>
    </location>
</feature>
<dbReference type="Gene3D" id="3.90.320.10">
    <property type="match status" value="1"/>
</dbReference>
<dbReference type="InterPro" id="IPR027417">
    <property type="entry name" value="P-loop_NTPase"/>
</dbReference>
<feature type="domain" description="UvrD-like helicase ATP-binding" evidence="17">
    <location>
        <begin position="9"/>
        <end position="293"/>
    </location>
</feature>
<evidence type="ECO:0000313" key="19">
    <source>
        <dbReference type="EMBL" id="KAA5410440.1"/>
    </source>
</evidence>
<protein>
    <recommendedName>
        <fullName evidence="13">DNA 3'-5' helicase</fullName>
        <ecNumber evidence="13">5.6.2.4</ecNumber>
    </recommendedName>
    <alternativeName>
        <fullName evidence="14">DNA 3'-5' helicase II</fullName>
    </alternativeName>
</protein>
<comment type="catalytic activity">
    <reaction evidence="12">
        <text>Couples ATP hydrolysis with the unwinding of duplex DNA by translocating in the 3'-5' direction.</text>
        <dbReference type="EC" id="5.6.2.4"/>
    </reaction>
</comment>
<dbReference type="EMBL" id="VVYW01000003">
    <property type="protein sequence ID" value="KAA5410440.1"/>
    <property type="molecule type" value="Genomic_DNA"/>
</dbReference>
<dbReference type="AlphaFoldDB" id="A0A5M6AF94"/>
<dbReference type="InterPro" id="IPR038726">
    <property type="entry name" value="PDDEXK_AddAB-type"/>
</dbReference>
<keyword evidence="7" id="KW-0269">Exonuclease</keyword>
<evidence type="ECO:0000259" key="18">
    <source>
        <dbReference type="PROSITE" id="PS51217"/>
    </source>
</evidence>
<comment type="caution">
    <text evidence="19">The sequence shown here is derived from an EMBL/GenBank/DDBJ whole genome shotgun (WGS) entry which is preliminary data.</text>
</comment>
<name>A0A5M6AF94_9BACE</name>
<dbReference type="GO" id="GO:0005524">
    <property type="term" value="F:ATP binding"/>
    <property type="evidence" value="ECO:0007669"/>
    <property type="project" value="UniProtKB-UniRule"/>
</dbReference>
<dbReference type="InterPro" id="IPR000212">
    <property type="entry name" value="DNA_helicase_UvrD/REP"/>
</dbReference>
<evidence type="ECO:0000256" key="7">
    <source>
        <dbReference type="ARBA" id="ARBA00022839"/>
    </source>
</evidence>
<keyword evidence="3 16" id="KW-0547">Nucleotide-binding</keyword>
<dbReference type="InterPro" id="IPR014017">
    <property type="entry name" value="DNA_helicase_UvrD-like_C"/>
</dbReference>
<evidence type="ECO:0000256" key="3">
    <source>
        <dbReference type="ARBA" id="ARBA00022741"/>
    </source>
</evidence>
<evidence type="ECO:0000256" key="1">
    <source>
        <dbReference type="ARBA" id="ARBA00009922"/>
    </source>
</evidence>
<evidence type="ECO:0000256" key="14">
    <source>
        <dbReference type="ARBA" id="ARBA00034923"/>
    </source>
</evidence>
<keyword evidence="11" id="KW-0413">Isomerase</keyword>
<dbReference type="Proteomes" id="UP000325055">
    <property type="component" value="Unassembled WGS sequence"/>
</dbReference>
<dbReference type="Gene3D" id="1.10.10.160">
    <property type="match status" value="1"/>
</dbReference>
<dbReference type="PROSITE" id="PS51217">
    <property type="entry name" value="UVRD_HELICASE_CTER"/>
    <property type="match status" value="1"/>
</dbReference>
<dbReference type="GO" id="GO:0003677">
    <property type="term" value="F:DNA binding"/>
    <property type="evidence" value="ECO:0007669"/>
    <property type="project" value="UniProtKB-KW"/>
</dbReference>
<dbReference type="InterPro" id="IPR011604">
    <property type="entry name" value="PDDEXK-like_dom_sf"/>
</dbReference>
<keyword evidence="10" id="KW-0234">DNA repair</keyword>
<evidence type="ECO:0000259" key="17">
    <source>
        <dbReference type="PROSITE" id="PS51198"/>
    </source>
</evidence>
<evidence type="ECO:0000256" key="6">
    <source>
        <dbReference type="ARBA" id="ARBA00022806"/>
    </source>
</evidence>
<evidence type="ECO:0000256" key="9">
    <source>
        <dbReference type="ARBA" id="ARBA00023125"/>
    </source>
</evidence>
<comment type="catalytic activity">
    <reaction evidence="15">
        <text>ATP + H2O = ADP + phosphate + H(+)</text>
        <dbReference type="Rhea" id="RHEA:13065"/>
        <dbReference type="ChEBI" id="CHEBI:15377"/>
        <dbReference type="ChEBI" id="CHEBI:15378"/>
        <dbReference type="ChEBI" id="CHEBI:30616"/>
        <dbReference type="ChEBI" id="CHEBI:43474"/>
        <dbReference type="ChEBI" id="CHEBI:456216"/>
        <dbReference type="EC" id="5.6.2.4"/>
    </reaction>
</comment>
<keyword evidence="6 16" id="KW-0347">Helicase</keyword>
<dbReference type="GO" id="GO:0004527">
    <property type="term" value="F:exonuclease activity"/>
    <property type="evidence" value="ECO:0007669"/>
    <property type="project" value="UniProtKB-KW"/>
</dbReference>
<evidence type="ECO:0000256" key="11">
    <source>
        <dbReference type="ARBA" id="ARBA00023235"/>
    </source>
</evidence>
<dbReference type="GO" id="GO:0043138">
    <property type="term" value="F:3'-5' DNA helicase activity"/>
    <property type="evidence" value="ECO:0007669"/>
    <property type="project" value="UniProtKB-EC"/>
</dbReference>
<evidence type="ECO:0000256" key="8">
    <source>
        <dbReference type="ARBA" id="ARBA00022840"/>
    </source>
</evidence>
<dbReference type="EC" id="5.6.2.4" evidence="13"/>
<dbReference type="Pfam" id="PF00580">
    <property type="entry name" value="UvrD-helicase"/>
    <property type="match status" value="1"/>
</dbReference>
<evidence type="ECO:0000256" key="10">
    <source>
        <dbReference type="ARBA" id="ARBA00023204"/>
    </source>
</evidence>
<dbReference type="PANTHER" id="PTHR11070">
    <property type="entry name" value="UVRD / RECB / PCRA DNA HELICASE FAMILY MEMBER"/>
    <property type="match status" value="1"/>
</dbReference>
<feature type="binding site" evidence="16">
    <location>
        <begin position="30"/>
        <end position="37"/>
    </location>
    <ligand>
        <name>ATP</name>
        <dbReference type="ChEBI" id="CHEBI:30616"/>
    </ligand>
</feature>
<organism evidence="19 20">
    <name type="scientific">Bacteroides cellulosilyticus</name>
    <dbReference type="NCBI Taxonomy" id="246787"/>
    <lineage>
        <taxon>Bacteria</taxon>
        <taxon>Pseudomonadati</taxon>
        <taxon>Bacteroidota</taxon>
        <taxon>Bacteroidia</taxon>
        <taxon>Bacteroidales</taxon>
        <taxon>Bacteroidaceae</taxon>
        <taxon>Bacteroides</taxon>
    </lineage>
</organism>
<dbReference type="GO" id="GO:0000725">
    <property type="term" value="P:recombinational repair"/>
    <property type="evidence" value="ECO:0007669"/>
    <property type="project" value="TreeGrafter"/>
</dbReference>
<keyword evidence="8 16" id="KW-0067">ATP-binding</keyword>
<keyword evidence="4" id="KW-0227">DNA damage</keyword>
<dbReference type="Gene3D" id="3.40.50.300">
    <property type="entry name" value="P-loop containing nucleotide triphosphate hydrolases"/>
    <property type="match status" value="3"/>
</dbReference>
<comment type="similarity">
    <text evidence="1">Belongs to the helicase family. UvrD subfamily.</text>
</comment>
<evidence type="ECO:0000256" key="4">
    <source>
        <dbReference type="ARBA" id="ARBA00022763"/>
    </source>
</evidence>
<sequence length="975" mass="110976">MNIEEILHNELTEDQYNTVIDNHPEVLCLACAGSGKSRTLAFRISRLIYEGVTPESIIAFTFTEKAAESIKRRVADALEKCGFSAAMVGAMYIGTIHSYCQHLLGEMNAKYRQYEVLDENRLKLFLLSRFQELDLKSLQDARGAKMFATISEIANAWKIANDEMLDFDEIEREDFLLGHCLKSISLRLGSDQYIDFSLMIRKAVEALESDNNEINSALAETKHLMVDEYQDVNISQERLINGLYKRMESVFVVGDDDQAIYGWRGADVRNIVEFDQRHHNCSVHTLSTNFRSTETIVSASDRFIQLELSTARINKSPQAHSNGNIQQFGNFWFNTRVEEANWITTRINDLIGVKYVEGNGEERGLTYSDIAILMRSVQGRSQYHRDFTNALQNAGIPYLIESEGSVFERLYARTLRDAMELLRFPGISRTEATTFFQNNILPVFPNANLSRFLIILSDWNNQIHRPQGGARRKVYPQMLVHDFLEAFNVSTTHFTNKEQVMRDLGVFSGIILDIEKVFVSIDSSYRYQTILNFLQNVAETGYDTSLVELMSRPDAVTISTVHKMKGLEYPVVFLVDVVQQRFPGSNRKYNGWLPTNLIQDALSRGLYQSNNAGEARLFYTALTRSERFLYVTGSAIHEGLARAKRPSPYKLRLTNLNHSGITTDETILPENVERIEPKARIDEESMPTSFTEIKDYLECPMKYRFRKIYGFSPAVPELFGYGLTTHTAINRLHQLYPESAPTREEAQEIASDVFHLKHVFPSRNSDGEGPYERAKSASKKLVGNYANDYPNDFIQSRSLEQRFEIKAGKALITGAIDLLLKEDTNGNILDAKVVDFKSMDFPKNQNIPFFWINMALQVQLYAHAADVVLNENAKTGAVHLLKAENENALPNRVEIPIDDISTQTAVSNVEWAVNRILEGEFPMRPSSQKCSECDFVKICAKHKEDFISSEIPAPIKIPMTNNVSEIYVRCFSDID</sequence>
<keyword evidence="5 16" id="KW-0378">Hydrolase</keyword>
<evidence type="ECO:0000313" key="20">
    <source>
        <dbReference type="Proteomes" id="UP000325055"/>
    </source>
</evidence>
<dbReference type="PANTHER" id="PTHR11070:SF2">
    <property type="entry name" value="ATP-DEPENDENT DNA HELICASE SRS2"/>
    <property type="match status" value="1"/>
</dbReference>
<dbReference type="RefSeq" id="WP_007213281.1">
    <property type="nucleotide sequence ID" value="NZ_JADPCK010000028.1"/>
</dbReference>
<proteinExistence type="inferred from homology"/>
<dbReference type="InterPro" id="IPR013986">
    <property type="entry name" value="DExx_box_DNA_helicase_dom_sf"/>
</dbReference>
<reference evidence="19 20" key="1">
    <citation type="journal article" date="2019" name="Nat. Med.">
        <title>A library of human gut bacterial isolates paired with longitudinal multiomics data enables mechanistic microbiome research.</title>
        <authorList>
            <person name="Poyet M."/>
            <person name="Groussin M."/>
            <person name="Gibbons S.M."/>
            <person name="Avila-Pacheco J."/>
            <person name="Jiang X."/>
            <person name="Kearney S.M."/>
            <person name="Perrotta A.R."/>
            <person name="Berdy B."/>
            <person name="Zhao S."/>
            <person name="Lieberman T.D."/>
            <person name="Swanson P.K."/>
            <person name="Smith M."/>
            <person name="Roesemann S."/>
            <person name="Alexander J.E."/>
            <person name="Rich S.A."/>
            <person name="Livny J."/>
            <person name="Vlamakis H."/>
            <person name="Clish C."/>
            <person name="Bullock K."/>
            <person name="Deik A."/>
            <person name="Scott J."/>
            <person name="Pierce K.A."/>
            <person name="Xavier R.J."/>
            <person name="Alm E.J."/>
        </authorList>
    </citation>
    <scope>NUCLEOTIDE SEQUENCE [LARGE SCALE GENOMIC DNA]</scope>
    <source>
        <strain evidence="19 20">BIOML-A7</strain>
    </source>
</reference>
<dbReference type="Pfam" id="PF13361">
    <property type="entry name" value="UvrD_C"/>
    <property type="match status" value="2"/>
</dbReference>
<evidence type="ECO:0000256" key="12">
    <source>
        <dbReference type="ARBA" id="ARBA00034617"/>
    </source>
</evidence>
<dbReference type="InterPro" id="IPR014016">
    <property type="entry name" value="UvrD-like_ATP-bd"/>
</dbReference>
<evidence type="ECO:0000256" key="5">
    <source>
        <dbReference type="ARBA" id="ARBA00022801"/>
    </source>
</evidence>
<evidence type="ECO:0000256" key="15">
    <source>
        <dbReference type="ARBA" id="ARBA00048988"/>
    </source>
</evidence>
<accession>A0A5M6AF94</accession>
<evidence type="ECO:0000256" key="16">
    <source>
        <dbReference type="PROSITE-ProRule" id="PRU00560"/>
    </source>
</evidence>
<dbReference type="PROSITE" id="PS51198">
    <property type="entry name" value="UVRD_HELICASE_ATP_BIND"/>
    <property type="match status" value="1"/>
</dbReference>
<dbReference type="Pfam" id="PF12705">
    <property type="entry name" value="PDDEXK_1"/>
    <property type="match status" value="1"/>
</dbReference>
<evidence type="ECO:0000256" key="13">
    <source>
        <dbReference type="ARBA" id="ARBA00034808"/>
    </source>
</evidence>
<evidence type="ECO:0000256" key="2">
    <source>
        <dbReference type="ARBA" id="ARBA00022722"/>
    </source>
</evidence>
<dbReference type="CDD" id="cd17932">
    <property type="entry name" value="DEXQc_UvrD"/>
    <property type="match status" value="1"/>
</dbReference>
<dbReference type="SUPFAM" id="SSF52540">
    <property type="entry name" value="P-loop containing nucleoside triphosphate hydrolases"/>
    <property type="match status" value="1"/>
</dbReference>